<dbReference type="CDD" id="cd00761">
    <property type="entry name" value="Glyco_tranf_GTA_type"/>
    <property type="match status" value="1"/>
</dbReference>
<feature type="domain" description="Glycosyltransferase 2-like" evidence="3">
    <location>
        <begin position="8"/>
        <end position="140"/>
    </location>
</feature>
<keyword evidence="1" id="KW-0328">Glycosyltransferase</keyword>
<keyword evidence="5" id="KW-1185">Reference proteome</keyword>
<accession>A0A2M9HEH6</accession>
<name>A0A2M9HEH6_9BIFI</name>
<dbReference type="AlphaFoldDB" id="A0A2M9HEH6"/>
<keyword evidence="2 4" id="KW-0808">Transferase</keyword>
<dbReference type="PANTHER" id="PTHR22916">
    <property type="entry name" value="GLYCOSYLTRANSFERASE"/>
    <property type="match status" value="1"/>
</dbReference>
<evidence type="ECO:0000259" key="3">
    <source>
        <dbReference type="Pfam" id="PF00535"/>
    </source>
</evidence>
<proteinExistence type="predicted"/>
<reference evidence="4 5" key="1">
    <citation type="submission" date="2017-10" db="EMBL/GenBank/DDBJ databases">
        <title>Draft genome sequences of strains TRE 1, TRE 9, TRE H and TRI 7, isolated from tamarins, belonging to four potential novel Bifidobacterium species.</title>
        <authorList>
            <person name="Mattarelli P."/>
            <person name="Modesto M."/>
            <person name="Puglisi E."/>
            <person name="Morelli L."/>
            <person name="Spezio C."/>
            <person name="Bonetti A."/>
            <person name="Sandri C."/>
        </authorList>
    </citation>
    <scope>NUCLEOTIDE SEQUENCE [LARGE SCALE GENOMIC DNA]</scope>
    <source>
        <strain evidence="5">TRI7</strain>
    </source>
</reference>
<dbReference type="InterPro" id="IPR029044">
    <property type="entry name" value="Nucleotide-diphossugar_trans"/>
</dbReference>
<evidence type="ECO:0000313" key="4">
    <source>
        <dbReference type="EMBL" id="PJM75201.1"/>
    </source>
</evidence>
<dbReference type="Gene3D" id="3.90.550.10">
    <property type="entry name" value="Spore Coat Polysaccharide Biosynthesis Protein SpsA, Chain A"/>
    <property type="match status" value="1"/>
</dbReference>
<dbReference type="EMBL" id="PEBK01000005">
    <property type="protein sequence ID" value="PJM75201.1"/>
    <property type="molecule type" value="Genomic_DNA"/>
</dbReference>
<comment type="caution">
    <text evidence="4">The sequence shown here is derived from an EMBL/GenBank/DDBJ whole genome shotgun (WGS) entry which is preliminary data.</text>
</comment>
<organism evidence="4 5">
    <name type="scientific">Bifidobacterium simiarum</name>
    <dbReference type="NCBI Taxonomy" id="2045441"/>
    <lineage>
        <taxon>Bacteria</taxon>
        <taxon>Bacillati</taxon>
        <taxon>Actinomycetota</taxon>
        <taxon>Actinomycetes</taxon>
        <taxon>Bifidobacteriales</taxon>
        <taxon>Bifidobacteriaceae</taxon>
        <taxon>Bifidobacterium</taxon>
    </lineage>
</organism>
<dbReference type="InterPro" id="IPR001173">
    <property type="entry name" value="Glyco_trans_2-like"/>
</dbReference>
<evidence type="ECO:0000256" key="2">
    <source>
        <dbReference type="ARBA" id="ARBA00022679"/>
    </source>
</evidence>
<evidence type="ECO:0000313" key="5">
    <source>
        <dbReference type="Proteomes" id="UP000231451"/>
    </source>
</evidence>
<dbReference type="Pfam" id="PF00535">
    <property type="entry name" value="Glycos_transf_2"/>
    <property type="match status" value="1"/>
</dbReference>
<dbReference type="PANTHER" id="PTHR22916:SF51">
    <property type="entry name" value="GLYCOSYLTRANSFERASE EPSH-RELATED"/>
    <property type="match status" value="1"/>
</dbReference>
<dbReference type="SUPFAM" id="SSF53448">
    <property type="entry name" value="Nucleotide-diphospho-sugar transferases"/>
    <property type="match status" value="1"/>
</dbReference>
<gene>
    <name evidence="4" type="ORF">CSQ87_06325</name>
</gene>
<sequence>MSDGDLVSIIVPVYDVEPYLDDCLESVTEQTYRNLQIILVDDGSPDSCPRICDDWAARDPRIRVVHQRNGGLSAARNTGLDVVSGRYVTFIDSDDVVDRGMIEALLSAMKSHGVDIAICGLLGIDECGEHTVFRTHYATGTVSGRDALLDLLYGGGRLPDAAWGRIYRTELIRRERAIRFPEGLNSEDYYFNAIAYHRANAVHMDGRCLYRYRKRAGSITASGNAAHLADPMRIADLVVRDLRAEGYRDERALTYYGTLRRYDMLFTAVCGKVPRPVIREYAAELRRSSRRVMRDEGIPLFRKAKIFLLGWFPEWYVPLNLMIGRTITMFRRKEGRGA</sequence>
<protein>
    <submittedName>
        <fullName evidence="4">Glycosyl transferase family 2</fullName>
    </submittedName>
</protein>
<evidence type="ECO:0000256" key="1">
    <source>
        <dbReference type="ARBA" id="ARBA00022676"/>
    </source>
</evidence>
<dbReference type="RefSeq" id="WP_100513027.1">
    <property type="nucleotide sequence ID" value="NZ_PEBK01000005.1"/>
</dbReference>
<dbReference type="GO" id="GO:0016757">
    <property type="term" value="F:glycosyltransferase activity"/>
    <property type="evidence" value="ECO:0007669"/>
    <property type="project" value="UniProtKB-KW"/>
</dbReference>
<dbReference type="Proteomes" id="UP000231451">
    <property type="component" value="Unassembled WGS sequence"/>
</dbReference>
<dbReference type="OrthoDB" id="3171021at2"/>